<dbReference type="PRINTS" id="PR00081">
    <property type="entry name" value="GDHRDH"/>
</dbReference>
<dbReference type="SUPFAM" id="SSF51735">
    <property type="entry name" value="NAD(P)-binding Rossmann-fold domains"/>
    <property type="match status" value="1"/>
</dbReference>
<evidence type="ECO:0000313" key="5">
    <source>
        <dbReference type="EMBL" id="CAF1901927.1"/>
    </source>
</evidence>
<dbReference type="PANTHER" id="PTHR44196">
    <property type="entry name" value="DEHYDROGENASE/REDUCTASE SDR FAMILY MEMBER 7B"/>
    <property type="match status" value="1"/>
</dbReference>
<evidence type="ECO:0000313" key="6">
    <source>
        <dbReference type="EMBL" id="CAF1958831.1"/>
    </source>
</evidence>
<comment type="similarity">
    <text evidence="1">Belongs to the short-chain dehydrogenases/reductases (SDR) family.</text>
</comment>
<comment type="caution">
    <text evidence="4">The sequence shown here is derived from an EMBL/GenBank/DDBJ whole genome shotgun (WGS) entry which is preliminary data.</text>
</comment>
<dbReference type="Gene3D" id="3.40.50.720">
    <property type="entry name" value="NAD(P)-binding Rossmann-like Domain"/>
    <property type="match status" value="1"/>
</dbReference>
<reference evidence="4" key="1">
    <citation type="submission" date="2021-02" db="EMBL/GenBank/DDBJ databases">
        <authorList>
            <person name="Nowell W R."/>
        </authorList>
    </citation>
    <scope>NUCLEOTIDE SEQUENCE</scope>
</reference>
<dbReference type="Proteomes" id="UP000663824">
    <property type="component" value="Unassembled WGS sequence"/>
</dbReference>
<dbReference type="Proteomes" id="UP000663855">
    <property type="component" value="Unassembled WGS sequence"/>
</dbReference>
<evidence type="ECO:0000313" key="4">
    <source>
        <dbReference type="EMBL" id="CAF1477766.1"/>
    </source>
</evidence>
<evidence type="ECO:0000256" key="1">
    <source>
        <dbReference type="ARBA" id="ARBA00006484"/>
    </source>
</evidence>
<name>A0A815RI11_9BILA</name>
<protein>
    <submittedName>
        <fullName evidence="4">Uncharacterized protein</fullName>
    </submittedName>
</protein>
<dbReference type="InterPro" id="IPR036291">
    <property type="entry name" value="NAD(P)-bd_dom_sf"/>
</dbReference>
<keyword evidence="2" id="KW-0560">Oxidoreductase</keyword>
<dbReference type="Proteomes" id="UP000663834">
    <property type="component" value="Unassembled WGS sequence"/>
</dbReference>
<evidence type="ECO:0000313" key="8">
    <source>
        <dbReference type="EMBL" id="CAF3860154.1"/>
    </source>
</evidence>
<dbReference type="GO" id="GO:0016020">
    <property type="term" value="C:membrane"/>
    <property type="evidence" value="ECO:0007669"/>
    <property type="project" value="TreeGrafter"/>
</dbReference>
<organism evidence="4 10">
    <name type="scientific">Rotaria magnacalcarata</name>
    <dbReference type="NCBI Taxonomy" id="392030"/>
    <lineage>
        <taxon>Eukaryota</taxon>
        <taxon>Metazoa</taxon>
        <taxon>Spiralia</taxon>
        <taxon>Gnathifera</taxon>
        <taxon>Rotifera</taxon>
        <taxon>Eurotatoria</taxon>
        <taxon>Bdelloidea</taxon>
        <taxon>Philodinida</taxon>
        <taxon>Philodinidae</taxon>
        <taxon>Rotaria</taxon>
    </lineage>
</organism>
<dbReference type="EMBL" id="CAJNOW010006196">
    <property type="protein sequence ID" value="CAF1477766.1"/>
    <property type="molecule type" value="Genomic_DNA"/>
</dbReference>
<gene>
    <name evidence="3" type="ORF">CJN711_LOCUS764</name>
    <name evidence="8" type="ORF">GIL414_LOCUS4447</name>
    <name evidence="4" type="ORF">KQP761_LOCUS13397</name>
    <name evidence="5" type="ORF">MBJ925_LOCUS165</name>
    <name evidence="9" type="ORF">SMN809_LOCUS5157</name>
    <name evidence="6" type="ORF">WKI299_LOCUS2735</name>
    <name evidence="7" type="ORF">XDN619_LOCUS16386</name>
</gene>
<dbReference type="GO" id="GO:0016491">
    <property type="term" value="F:oxidoreductase activity"/>
    <property type="evidence" value="ECO:0007669"/>
    <property type="project" value="UniProtKB-KW"/>
</dbReference>
<sequence length="213" mass="24058">MTDESYSESLDIPSSTVLIIGGSSGIGFGLAKCFVQEGASVIIIGRPQVKQSDKAVEELNRLGSKKVVYRINDVENINERLALHDWITCEYPQTNILINNAGIQQRHRFIPNEVFSKNISWEEREKEIQINICAAMHLSHLFITHFCQMKTKTAIINVSSDLAFASFALIPIYSSGVTRICRVVGLSPNVFPKIKEFYYFCGSQQNFPFVFRN</sequence>
<accession>A0A815RI11</accession>
<dbReference type="Pfam" id="PF00106">
    <property type="entry name" value="adh_short"/>
    <property type="match status" value="1"/>
</dbReference>
<evidence type="ECO:0000313" key="3">
    <source>
        <dbReference type="EMBL" id="CAF0968808.1"/>
    </source>
</evidence>
<dbReference type="EMBL" id="CAJNRF010000401">
    <property type="protein sequence ID" value="CAF1958831.1"/>
    <property type="molecule type" value="Genomic_DNA"/>
</dbReference>
<evidence type="ECO:0000313" key="9">
    <source>
        <dbReference type="EMBL" id="CAF3872312.1"/>
    </source>
</evidence>
<dbReference type="Proteomes" id="UP000676336">
    <property type="component" value="Unassembled WGS sequence"/>
</dbReference>
<dbReference type="EMBL" id="CAJOBJ010001073">
    <property type="protein sequence ID" value="CAF3860154.1"/>
    <property type="molecule type" value="Genomic_DNA"/>
</dbReference>
<dbReference type="Proteomes" id="UP000681720">
    <property type="component" value="Unassembled WGS sequence"/>
</dbReference>
<evidence type="ECO:0000313" key="7">
    <source>
        <dbReference type="EMBL" id="CAF2089878.1"/>
    </source>
</evidence>
<dbReference type="OrthoDB" id="37659at2759"/>
<dbReference type="EMBL" id="CAJOBI010001265">
    <property type="protein sequence ID" value="CAF3872312.1"/>
    <property type="molecule type" value="Genomic_DNA"/>
</dbReference>
<dbReference type="AlphaFoldDB" id="A0A815RI11"/>
<dbReference type="InterPro" id="IPR002347">
    <property type="entry name" value="SDR_fam"/>
</dbReference>
<dbReference type="EMBL" id="CAJNRG010006928">
    <property type="protein sequence ID" value="CAF2089878.1"/>
    <property type="molecule type" value="Genomic_DNA"/>
</dbReference>
<evidence type="ECO:0000313" key="10">
    <source>
        <dbReference type="Proteomes" id="UP000663834"/>
    </source>
</evidence>
<evidence type="ECO:0000256" key="2">
    <source>
        <dbReference type="ARBA" id="ARBA00023002"/>
    </source>
</evidence>
<dbReference type="Proteomes" id="UP000663856">
    <property type="component" value="Unassembled WGS sequence"/>
</dbReference>
<dbReference type="EMBL" id="CAJNOV010000051">
    <property type="protein sequence ID" value="CAF0968808.1"/>
    <property type="molecule type" value="Genomic_DNA"/>
</dbReference>
<dbReference type="Proteomes" id="UP000663887">
    <property type="component" value="Unassembled WGS sequence"/>
</dbReference>
<dbReference type="PANTHER" id="PTHR44196:SF1">
    <property type="entry name" value="DEHYDROGENASE_REDUCTASE SDR FAMILY MEMBER 7B"/>
    <property type="match status" value="1"/>
</dbReference>
<dbReference type="EMBL" id="CAJNRE010000009">
    <property type="protein sequence ID" value="CAF1901927.1"/>
    <property type="molecule type" value="Genomic_DNA"/>
</dbReference>
<proteinExistence type="inferred from homology"/>